<dbReference type="PROSITE" id="PS00674">
    <property type="entry name" value="AAA"/>
    <property type="match status" value="1"/>
</dbReference>
<name>S7RT41_GLOTA</name>
<dbReference type="OrthoDB" id="10251412at2759"/>
<dbReference type="GeneID" id="19308467"/>
<dbReference type="KEGG" id="gtr:GLOTRDRAFT_74861"/>
<keyword evidence="8" id="KW-1133">Transmembrane helix</keyword>
<feature type="region of interest" description="Disordered" evidence="13">
    <location>
        <begin position="342"/>
        <end position="367"/>
    </location>
</feature>
<dbReference type="eggNOG" id="KOG0743">
    <property type="taxonomic scope" value="Eukaryota"/>
</dbReference>
<evidence type="ECO:0000256" key="7">
    <source>
        <dbReference type="ARBA" id="ARBA00022840"/>
    </source>
</evidence>
<evidence type="ECO:0000259" key="14">
    <source>
        <dbReference type="SMART" id="SM00382"/>
    </source>
</evidence>
<keyword evidence="7 12" id="KW-0067">ATP-binding</keyword>
<keyword evidence="6 16" id="KW-0378">Hydrolase</keyword>
<accession>S7RT41</accession>
<dbReference type="RefSeq" id="XP_007865036.1">
    <property type="nucleotide sequence ID" value="XM_007866845.1"/>
</dbReference>
<evidence type="ECO:0000256" key="10">
    <source>
        <dbReference type="ARBA" id="ARBA00023136"/>
    </source>
</evidence>
<dbReference type="EMBL" id="KB469300">
    <property type="protein sequence ID" value="EPQ56274.1"/>
    <property type="molecule type" value="Genomic_DNA"/>
</dbReference>
<dbReference type="PANTHER" id="PTHR23070">
    <property type="entry name" value="BCS1 AAA-TYPE ATPASE"/>
    <property type="match status" value="1"/>
</dbReference>
<evidence type="ECO:0000256" key="11">
    <source>
        <dbReference type="ARBA" id="ARBA00048778"/>
    </source>
</evidence>
<dbReference type="Pfam" id="PF25426">
    <property type="entry name" value="AAA_lid_BCS1"/>
    <property type="match status" value="1"/>
</dbReference>
<dbReference type="InterPro" id="IPR057495">
    <property type="entry name" value="AAA_lid_BCS1"/>
</dbReference>
<evidence type="ECO:0000313" key="17">
    <source>
        <dbReference type="Proteomes" id="UP000030669"/>
    </source>
</evidence>
<evidence type="ECO:0000259" key="15">
    <source>
        <dbReference type="SMART" id="SM01024"/>
    </source>
</evidence>
<dbReference type="Pfam" id="PF08740">
    <property type="entry name" value="BCS1_N"/>
    <property type="match status" value="1"/>
</dbReference>
<dbReference type="InterPro" id="IPR003593">
    <property type="entry name" value="AAA+_ATPase"/>
</dbReference>
<evidence type="ECO:0000256" key="5">
    <source>
        <dbReference type="ARBA" id="ARBA00022792"/>
    </source>
</evidence>
<dbReference type="Pfam" id="PF00004">
    <property type="entry name" value="AAA"/>
    <property type="match status" value="1"/>
</dbReference>
<dbReference type="InterPro" id="IPR027417">
    <property type="entry name" value="P-loop_NTPase"/>
</dbReference>
<evidence type="ECO:0000256" key="1">
    <source>
        <dbReference type="ARBA" id="ARBA00004434"/>
    </source>
</evidence>
<evidence type="ECO:0000256" key="12">
    <source>
        <dbReference type="RuleBase" id="RU003651"/>
    </source>
</evidence>
<keyword evidence="9" id="KW-0496">Mitochondrion</keyword>
<dbReference type="InterPro" id="IPR003960">
    <property type="entry name" value="ATPase_AAA_CS"/>
</dbReference>
<organism evidence="16 17">
    <name type="scientific">Gloeophyllum trabeum (strain ATCC 11539 / FP-39264 / Madison 617)</name>
    <name type="common">Brown rot fungus</name>
    <dbReference type="NCBI Taxonomy" id="670483"/>
    <lineage>
        <taxon>Eukaryota</taxon>
        <taxon>Fungi</taxon>
        <taxon>Dikarya</taxon>
        <taxon>Basidiomycota</taxon>
        <taxon>Agaricomycotina</taxon>
        <taxon>Agaricomycetes</taxon>
        <taxon>Gloeophyllales</taxon>
        <taxon>Gloeophyllaceae</taxon>
        <taxon>Gloeophyllum</taxon>
    </lineage>
</organism>
<dbReference type="SMART" id="SM01024">
    <property type="entry name" value="BCS1_N"/>
    <property type="match status" value="1"/>
</dbReference>
<keyword evidence="17" id="KW-1185">Reference proteome</keyword>
<dbReference type="Proteomes" id="UP000030669">
    <property type="component" value="Unassembled WGS sequence"/>
</dbReference>
<feature type="domain" description="AAA+ ATPase" evidence="14">
    <location>
        <begin position="269"/>
        <end position="419"/>
    </location>
</feature>
<dbReference type="AlphaFoldDB" id="S7RT41"/>
<evidence type="ECO:0000256" key="3">
    <source>
        <dbReference type="ARBA" id="ARBA00022692"/>
    </source>
</evidence>
<evidence type="ECO:0000256" key="8">
    <source>
        <dbReference type="ARBA" id="ARBA00022989"/>
    </source>
</evidence>
<evidence type="ECO:0000256" key="4">
    <source>
        <dbReference type="ARBA" id="ARBA00022741"/>
    </source>
</evidence>
<evidence type="ECO:0000256" key="13">
    <source>
        <dbReference type="SAM" id="MobiDB-lite"/>
    </source>
</evidence>
<dbReference type="InterPro" id="IPR050747">
    <property type="entry name" value="Mitochondrial_chaperone_BCS1"/>
</dbReference>
<dbReference type="SMART" id="SM00382">
    <property type="entry name" value="AAA"/>
    <property type="match status" value="1"/>
</dbReference>
<dbReference type="GO" id="GO:0005524">
    <property type="term" value="F:ATP binding"/>
    <property type="evidence" value="ECO:0007669"/>
    <property type="project" value="UniProtKB-KW"/>
</dbReference>
<keyword evidence="10" id="KW-0472">Membrane</keyword>
<proteinExistence type="inferred from homology"/>
<dbReference type="Gene3D" id="3.40.50.300">
    <property type="entry name" value="P-loop containing nucleotide triphosphate hydrolases"/>
    <property type="match status" value="1"/>
</dbReference>
<comment type="subcellular location">
    <subcellularLocation>
        <location evidence="1">Mitochondrion inner membrane</location>
        <topology evidence="1">Single-pass membrane protein</topology>
    </subcellularLocation>
</comment>
<evidence type="ECO:0000256" key="9">
    <source>
        <dbReference type="ARBA" id="ARBA00023128"/>
    </source>
</evidence>
<keyword evidence="3" id="KW-0812">Transmembrane</keyword>
<feature type="domain" description="BCS1 N-terminal" evidence="15">
    <location>
        <begin position="61"/>
        <end position="238"/>
    </location>
</feature>
<comment type="catalytic activity">
    <reaction evidence="11">
        <text>ATP + H2O = ADP + phosphate + H(+)</text>
        <dbReference type="Rhea" id="RHEA:13065"/>
        <dbReference type="ChEBI" id="CHEBI:15377"/>
        <dbReference type="ChEBI" id="CHEBI:15378"/>
        <dbReference type="ChEBI" id="CHEBI:30616"/>
        <dbReference type="ChEBI" id="CHEBI:43474"/>
        <dbReference type="ChEBI" id="CHEBI:456216"/>
    </reaction>
    <physiologicalReaction direction="left-to-right" evidence="11">
        <dbReference type="Rhea" id="RHEA:13066"/>
    </physiologicalReaction>
</comment>
<dbReference type="GO" id="GO:0016887">
    <property type="term" value="F:ATP hydrolysis activity"/>
    <property type="evidence" value="ECO:0007669"/>
    <property type="project" value="InterPro"/>
</dbReference>
<dbReference type="HOGENOM" id="CLU_010189_3_2_1"/>
<dbReference type="SUPFAM" id="SSF52540">
    <property type="entry name" value="P-loop containing nucleoside triphosphate hydrolases"/>
    <property type="match status" value="1"/>
</dbReference>
<dbReference type="OMA" id="RCNPRYV"/>
<protein>
    <submittedName>
        <fullName evidence="16">p-loop containing nucleoside triphosphate hydrolase protein</fullName>
    </submittedName>
</protein>
<evidence type="ECO:0000256" key="2">
    <source>
        <dbReference type="ARBA" id="ARBA00007448"/>
    </source>
</evidence>
<dbReference type="InterPro" id="IPR003959">
    <property type="entry name" value="ATPase_AAA_core"/>
</dbReference>
<gene>
    <name evidence="16" type="ORF">GLOTRDRAFT_74861</name>
</gene>
<evidence type="ECO:0000313" key="16">
    <source>
        <dbReference type="EMBL" id="EPQ56274.1"/>
    </source>
</evidence>
<feature type="compositionally biased region" description="Pro residues" evidence="13">
    <location>
        <begin position="348"/>
        <end position="357"/>
    </location>
</feature>
<dbReference type="GO" id="GO:0005743">
    <property type="term" value="C:mitochondrial inner membrane"/>
    <property type="evidence" value="ECO:0007669"/>
    <property type="project" value="UniProtKB-SubCell"/>
</dbReference>
<comment type="similarity">
    <text evidence="2">Belongs to the AAA ATPase family. BCS1 subfamily.</text>
</comment>
<reference evidence="16 17" key="1">
    <citation type="journal article" date="2012" name="Science">
        <title>The Paleozoic origin of enzymatic lignin decomposition reconstructed from 31 fungal genomes.</title>
        <authorList>
            <person name="Floudas D."/>
            <person name="Binder M."/>
            <person name="Riley R."/>
            <person name="Barry K."/>
            <person name="Blanchette R.A."/>
            <person name="Henrissat B."/>
            <person name="Martinez A.T."/>
            <person name="Otillar R."/>
            <person name="Spatafora J.W."/>
            <person name="Yadav J.S."/>
            <person name="Aerts A."/>
            <person name="Benoit I."/>
            <person name="Boyd A."/>
            <person name="Carlson A."/>
            <person name="Copeland A."/>
            <person name="Coutinho P.M."/>
            <person name="de Vries R.P."/>
            <person name="Ferreira P."/>
            <person name="Findley K."/>
            <person name="Foster B."/>
            <person name="Gaskell J."/>
            <person name="Glotzer D."/>
            <person name="Gorecki P."/>
            <person name="Heitman J."/>
            <person name="Hesse C."/>
            <person name="Hori C."/>
            <person name="Igarashi K."/>
            <person name="Jurgens J.A."/>
            <person name="Kallen N."/>
            <person name="Kersten P."/>
            <person name="Kohler A."/>
            <person name="Kuees U."/>
            <person name="Kumar T.K.A."/>
            <person name="Kuo A."/>
            <person name="LaButti K."/>
            <person name="Larrondo L.F."/>
            <person name="Lindquist E."/>
            <person name="Ling A."/>
            <person name="Lombard V."/>
            <person name="Lucas S."/>
            <person name="Lundell T."/>
            <person name="Martin R."/>
            <person name="McLaughlin D.J."/>
            <person name="Morgenstern I."/>
            <person name="Morin E."/>
            <person name="Murat C."/>
            <person name="Nagy L.G."/>
            <person name="Nolan M."/>
            <person name="Ohm R.A."/>
            <person name="Patyshakuliyeva A."/>
            <person name="Rokas A."/>
            <person name="Ruiz-Duenas F.J."/>
            <person name="Sabat G."/>
            <person name="Salamov A."/>
            <person name="Samejima M."/>
            <person name="Schmutz J."/>
            <person name="Slot J.C."/>
            <person name="St John F."/>
            <person name="Stenlid J."/>
            <person name="Sun H."/>
            <person name="Sun S."/>
            <person name="Syed K."/>
            <person name="Tsang A."/>
            <person name="Wiebenga A."/>
            <person name="Young D."/>
            <person name="Pisabarro A."/>
            <person name="Eastwood D.C."/>
            <person name="Martin F."/>
            <person name="Cullen D."/>
            <person name="Grigoriev I.V."/>
            <person name="Hibbett D.S."/>
        </authorList>
    </citation>
    <scope>NUCLEOTIDE SEQUENCE [LARGE SCALE GENOMIC DNA]</scope>
    <source>
        <strain evidence="16 17">ATCC 11539</strain>
    </source>
</reference>
<keyword evidence="4 12" id="KW-0547">Nucleotide-binding</keyword>
<sequence length="503" mass="56593">MEYSQPNLLGFMLANTMSGPSMDATANATSSHNATSTPPSSSGSIYSLLFSPALLKYAKWVLMGTLIPYLQQICTWLYGNALSSMFVSASFTEYDDAYEWMMTWLAKHPKWRQARQVEVTTRHGCNHSARLILGDETDPTARNFSYIPALTSTQWMFYRGRWMTVCRTKDTTGWYGKADETLHVRLLSWDQRVLTALLRDARDLYEADKHSTIQIYTSDGDNEWRCIGKRPKRPLRSIVLEPGVKEDLLADAREFLDSKEWYNDRGIPFRRGYLLYGAPGTGKTSLIQSLAGELGLNVYIVTLSRSGMDDSALCQLVADLPEECVAIMEDIDAAFLQGINRDSLPPTGSAPPPPPPQQQQQQTQGGSKVTLSGLLNAIDGVGAQEGRILFATTNKYHSLDPALCRPGRMDKHIEFRFASRYQARELFLAFYEPPRKRERVGKGQRLDELAEQFAAAMPERECSMATLQGYLMQYKTSPRDAALNAAAWVEEQREEQKRREAGA</sequence>
<dbReference type="STRING" id="670483.S7RT41"/>
<keyword evidence="5" id="KW-0999">Mitochondrion inner membrane</keyword>
<evidence type="ECO:0000256" key="6">
    <source>
        <dbReference type="ARBA" id="ARBA00022801"/>
    </source>
</evidence>
<dbReference type="InterPro" id="IPR014851">
    <property type="entry name" value="BCS1_N"/>
</dbReference>